<name>A0A2H9TKJ6_9FUNG</name>
<dbReference type="PROSITE" id="PS50886">
    <property type="entry name" value="TRBD"/>
    <property type="match status" value="1"/>
</dbReference>
<protein>
    <recommendedName>
        <fullName evidence="5">tRNA-binding domain-containing protein</fullName>
    </recommendedName>
</protein>
<gene>
    <name evidence="6" type="ORF">PSACC_02023</name>
</gene>
<dbReference type="EMBL" id="MTSL01000137">
    <property type="protein sequence ID" value="PJF18170.1"/>
    <property type="molecule type" value="Genomic_DNA"/>
</dbReference>
<evidence type="ECO:0000256" key="1">
    <source>
        <dbReference type="ARBA" id="ARBA00022555"/>
    </source>
</evidence>
<dbReference type="CDD" id="cd02799">
    <property type="entry name" value="tRNA_bind_EMAP-II_like"/>
    <property type="match status" value="1"/>
</dbReference>
<dbReference type="OrthoDB" id="19141at2759"/>
<proteinExistence type="predicted"/>
<dbReference type="PANTHER" id="PTHR11586:SF33">
    <property type="entry name" value="AMINOACYL TRNA SYNTHASE COMPLEX-INTERACTING MULTIFUNCTIONAL PROTEIN 1"/>
    <property type="match status" value="1"/>
</dbReference>
<dbReference type="PANTHER" id="PTHR11586">
    <property type="entry name" value="TRNA-AMINOACYLATION COFACTOR ARC1 FAMILY MEMBER"/>
    <property type="match status" value="1"/>
</dbReference>
<dbReference type="STRING" id="1246581.A0A2H9TKJ6"/>
<sequence length="413" mass="45010">MAKLARDISYSSSMTATLVFTPVDNADIVLFLRALQLHNSSNLTIVEDLKQHDKLEVTTKEAVLSTRKAVLVALAGIAASPDLLGVSKDEKILVEQWLDFACNVVRPEIMATRDVEEQVFRPLHTELARKTFIACGTSPSIADWALFSLLFPKVKGMTPSIASKYYRLVRWLSYLQHLLITTGQVETRGDKDVSAFVPATFDTSAIKAALDGVAISVKPKEAAPAKKEKKGAEKKAEKTEKTEKVDIKDMHPFARVDLRVGKIVKVEKHPNADRLYVEHVDLGEAEPRVVVSGLVEHVPIEELQDRLCVFICNLKPATLCKVLSSAMLLVAKDEAGLLEPLIPPAGCVAGDRISIDGVTPQPDQVIKPKETTWESVRTLLAMTDGIAHYESSPLIAGGKGSITSTKVSSGIIS</sequence>
<evidence type="ECO:0000259" key="5">
    <source>
        <dbReference type="PROSITE" id="PS50886"/>
    </source>
</evidence>
<evidence type="ECO:0000313" key="7">
    <source>
        <dbReference type="Proteomes" id="UP000240830"/>
    </source>
</evidence>
<keyword evidence="2 3" id="KW-0694">RNA-binding</keyword>
<feature type="region of interest" description="Disordered" evidence="4">
    <location>
        <begin position="224"/>
        <end position="243"/>
    </location>
</feature>
<dbReference type="Gene3D" id="2.40.50.140">
    <property type="entry name" value="Nucleic acid-binding proteins"/>
    <property type="match status" value="1"/>
</dbReference>
<reference evidence="6 7" key="1">
    <citation type="submission" date="2016-10" db="EMBL/GenBank/DDBJ databases">
        <title>The genome of Paramicrosporidium saccamoebae is the missing link in understanding Cryptomycota and Microsporidia evolution.</title>
        <authorList>
            <person name="Quandt C.A."/>
            <person name="Beaudet D."/>
            <person name="Corsaro D."/>
            <person name="Michel R."/>
            <person name="Corradi N."/>
            <person name="James T."/>
        </authorList>
    </citation>
    <scope>NUCLEOTIDE SEQUENCE [LARGE SCALE GENOMIC DNA]</scope>
    <source>
        <strain evidence="6 7">KSL3</strain>
    </source>
</reference>
<dbReference type="GO" id="GO:0000049">
    <property type="term" value="F:tRNA binding"/>
    <property type="evidence" value="ECO:0007669"/>
    <property type="project" value="UniProtKB-UniRule"/>
</dbReference>
<keyword evidence="7" id="KW-1185">Reference proteome</keyword>
<dbReference type="InterPro" id="IPR012340">
    <property type="entry name" value="NA-bd_OB-fold"/>
</dbReference>
<dbReference type="AlphaFoldDB" id="A0A2H9TKJ6"/>
<dbReference type="InterPro" id="IPR053836">
    <property type="entry name" value="Arc1-like_N"/>
</dbReference>
<dbReference type="Gene3D" id="1.20.1050.130">
    <property type="match status" value="1"/>
</dbReference>
<comment type="caution">
    <text evidence="6">The sequence shown here is derived from an EMBL/GenBank/DDBJ whole genome shotgun (WGS) entry which is preliminary data.</text>
</comment>
<organism evidence="6 7">
    <name type="scientific">Paramicrosporidium saccamoebae</name>
    <dbReference type="NCBI Taxonomy" id="1246581"/>
    <lineage>
        <taxon>Eukaryota</taxon>
        <taxon>Fungi</taxon>
        <taxon>Fungi incertae sedis</taxon>
        <taxon>Cryptomycota</taxon>
        <taxon>Cryptomycota incertae sedis</taxon>
        <taxon>Paramicrosporidium</taxon>
    </lineage>
</organism>
<feature type="domain" description="TRNA-binding" evidence="5">
    <location>
        <begin position="252"/>
        <end position="354"/>
    </location>
</feature>
<evidence type="ECO:0000313" key="6">
    <source>
        <dbReference type="EMBL" id="PJF18170.1"/>
    </source>
</evidence>
<dbReference type="InterPro" id="IPR036282">
    <property type="entry name" value="Glutathione-S-Trfase_C_sf"/>
</dbReference>
<evidence type="ECO:0000256" key="4">
    <source>
        <dbReference type="SAM" id="MobiDB-lite"/>
    </source>
</evidence>
<dbReference type="InterPro" id="IPR051270">
    <property type="entry name" value="Tyrosine-tRNA_ligase_regulator"/>
</dbReference>
<dbReference type="Pfam" id="PF01588">
    <property type="entry name" value="tRNA_bind"/>
    <property type="match status" value="1"/>
</dbReference>
<dbReference type="InterPro" id="IPR002547">
    <property type="entry name" value="tRNA-bd_dom"/>
</dbReference>
<keyword evidence="1 3" id="KW-0820">tRNA-binding</keyword>
<dbReference type="SUPFAM" id="SSF47616">
    <property type="entry name" value="GST C-terminal domain-like"/>
    <property type="match status" value="1"/>
</dbReference>
<evidence type="ECO:0000256" key="3">
    <source>
        <dbReference type="PROSITE-ProRule" id="PRU00209"/>
    </source>
</evidence>
<evidence type="ECO:0000256" key="2">
    <source>
        <dbReference type="ARBA" id="ARBA00022884"/>
    </source>
</evidence>
<accession>A0A2H9TKJ6</accession>
<dbReference type="SUPFAM" id="SSF50249">
    <property type="entry name" value="Nucleic acid-binding proteins"/>
    <property type="match status" value="1"/>
</dbReference>
<dbReference type="Pfam" id="PF21972">
    <property type="entry name" value="Arc1p_N_like"/>
    <property type="match status" value="1"/>
</dbReference>
<dbReference type="Proteomes" id="UP000240830">
    <property type="component" value="Unassembled WGS sequence"/>
</dbReference>
<dbReference type="GO" id="GO:0032991">
    <property type="term" value="C:protein-containing complex"/>
    <property type="evidence" value="ECO:0007669"/>
    <property type="project" value="UniProtKB-ARBA"/>
</dbReference>